<reference evidence="2" key="1">
    <citation type="submission" date="2017-02" db="UniProtKB">
        <authorList>
            <consortium name="WormBaseParasite"/>
        </authorList>
    </citation>
    <scope>IDENTIFICATION</scope>
</reference>
<protein>
    <submittedName>
        <fullName evidence="2">Uncharacterized protein</fullName>
    </submittedName>
</protein>
<evidence type="ECO:0000313" key="2">
    <source>
        <dbReference type="WBParaSite" id="ALUE_0001398001-mRNA-1"/>
    </source>
</evidence>
<evidence type="ECO:0000313" key="1">
    <source>
        <dbReference type="Proteomes" id="UP000036681"/>
    </source>
</evidence>
<dbReference type="Proteomes" id="UP000036681">
    <property type="component" value="Unplaced"/>
</dbReference>
<dbReference type="AlphaFoldDB" id="A0A0M3I979"/>
<proteinExistence type="predicted"/>
<keyword evidence="1" id="KW-1185">Reference proteome</keyword>
<sequence length="131" mass="14762">MLRTIHPVSRRDQPIDVESPSPVLRLLEKLHRINIGQFHYSDESVPIGEQKRSEMVKKDVTSGTSTVHRSAPVLVGVLEVCAEKIQSCGTSSVTKILLFVRNGYIHALHTWISVSMKRLQCAAMRKMFLLP</sequence>
<accession>A0A0M3I979</accession>
<organism evidence="1 2">
    <name type="scientific">Ascaris lumbricoides</name>
    <name type="common">Giant roundworm</name>
    <dbReference type="NCBI Taxonomy" id="6252"/>
    <lineage>
        <taxon>Eukaryota</taxon>
        <taxon>Metazoa</taxon>
        <taxon>Ecdysozoa</taxon>
        <taxon>Nematoda</taxon>
        <taxon>Chromadorea</taxon>
        <taxon>Rhabditida</taxon>
        <taxon>Spirurina</taxon>
        <taxon>Ascaridomorpha</taxon>
        <taxon>Ascaridoidea</taxon>
        <taxon>Ascarididae</taxon>
        <taxon>Ascaris</taxon>
    </lineage>
</organism>
<name>A0A0M3I979_ASCLU</name>
<dbReference type="WBParaSite" id="ALUE_0001398001-mRNA-1">
    <property type="protein sequence ID" value="ALUE_0001398001-mRNA-1"/>
    <property type="gene ID" value="ALUE_0001398001"/>
</dbReference>